<reference evidence="3" key="1">
    <citation type="journal article" date="2012" name="Nat. Genet.">
        <title>Lifestyle transitions in plant pathogenic Colletotrichum fungi deciphered by genome and transcriptome analyses.</title>
        <authorList>
            <person name="O'Connell R.J."/>
            <person name="Thon M.R."/>
            <person name="Hacquard S."/>
            <person name="Amyotte S.G."/>
            <person name="Kleemann J."/>
            <person name="Torres M.F."/>
            <person name="Damm U."/>
            <person name="Buiate E.A."/>
            <person name="Epstein L."/>
            <person name="Alkan N."/>
            <person name="Altmueller J."/>
            <person name="Alvarado-Balderrama L."/>
            <person name="Bauser C.A."/>
            <person name="Becker C."/>
            <person name="Birren B.W."/>
            <person name="Chen Z."/>
            <person name="Choi J."/>
            <person name="Crouch J.A."/>
            <person name="Duvick J.P."/>
            <person name="Farman M.A."/>
            <person name="Gan P."/>
            <person name="Heiman D."/>
            <person name="Henrissat B."/>
            <person name="Howard R.J."/>
            <person name="Kabbage M."/>
            <person name="Koch C."/>
            <person name="Kracher B."/>
            <person name="Kubo Y."/>
            <person name="Law A.D."/>
            <person name="Lebrun M.-H."/>
            <person name="Lee Y.-H."/>
            <person name="Miyara I."/>
            <person name="Moore N."/>
            <person name="Neumann U."/>
            <person name="Nordstroem K."/>
            <person name="Panaccione D.G."/>
            <person name="Panstruga R."/>
            <person name="Place M."/>
            <person name="Proctor R.H."/>
            <person name="Prusky D."/>
            <person name="Rech G."/>
            <person name="Reinhardt R."/>
            <person name="Rollins J.A."/>
            <person name="Rounsley S."/>
            <person name="Schardl C.L."/>
            <person name="Schwartz D.C."/>
            <person name="Shenoy N."/>
            <person name="Shirasu K."/>
            <person name="Sikhakolli U.R."/>
            <person name="Stueber K."/>
            <person name="Sukno S.A."/>
            <person name="Sweigard J.A."/>
            <person name="Takano Y."/>
            <person name="Takahara H."/>
            <person name="Trail F."/>
            <person name="van der Does H.C."/>
            <person name="Voll L.M."/>
            <person name="Will I."/>
            <person name="Young S."/>
            <person name="Zeng Q."/>
            <person name="Zhang J."/>
            <person name="Zhou S."/>
            <person name="Dickman M.B."/>
            <person name="Schulze-Lefert P."/>
            <person name="Ver Loren van Themaat E."/>
            <person name="Ma L.-J."/>
            <person name="Vaillancourt L.J."/>
        </authorList>
    </citation>
    <scope>NUCLEOTIDE SEQUENCE [LARGE SCALE GENOMIC DNA]</scope>
    <source>
        <strain evidence="3">M1.001 / M2 / FGSC 10212</strain>
    </source>
</reference>
<keyword evidence="3" id="KW-1185">Reference proteome</keyword>
<dbReference type="eggNOG" id="ENOG502RABY">
    <property type="taxonomic scope" value="Eukaryota"/>
</dbReference>
<keyword evidence="1" id="KW-1133">Transmembrane helix</keyword>
<keyword evidence="1" id="KW-0812">Transmembrane</keyword>
<dbReference type="RefSeq" id="XP_008100110.1">
    <property type="nucleotide sequence ID" value="XM_008101919.1"/>
</dbReference>
<dbReference type="HOGENOM" id="CLU_2209842_0_0_1"/>
<keyword evidence="1" id="KW-0472">Membrane</keyword>
<dbReference type="OrthoDB" id="10525586at2759"/>
<evidence type="ECO:0000313" key="3">
    <source>
        <dbReference type="Proteomes" id="UP000008782"/>
    </source>
</evidence>
<organism evidence="3">
    <name type="scientific">Colletotrichum graminicola (strain M1.001 / M2 / FGSC 10212)</name>
    <name type="common">Maize anthracnose fungus</name>
    <name type="synonym">Glomerella graminicola</name>
    <dbReference type="NCBI Taxonomy" id="645133"/>
    <lineage>
        <taxon>Eukaryota</taxon>
        <taxon>Fungi</taxon>
        <taxon>Dikarya</taxon>
        <taxon>Ascomycota</taxon>
        <taxon>Pezizomycotina</taxon>
        <taxon>Sordariomycetes</taxon>
        <taxon>Hypocreomycetidae</taxon>
        <taxon>Glomerellales</taxon>
        <taxon>Glomerellaceae</taxon>
        <taxon>Colletotrichum</taxon>
        <taxon>Colletotrichum graminicola species complex</taxon>
    </lineage>
</organism>
<dbReference type="VEuPathDB" id="FungiDB:GLRG_11234"/>
<evidence type="ECO:0000313" key="2">
    <source>
        <dbReference type="EMBL" id="EFQ36090.1"/>
    </source>
</evidence>
<proteinExistence type="predicted"/>
<dbReference type="Proteomes" id="UP000008782">
    <property type="component" value="Unassembled WGS sequence"/>
</dbReference>
<dbReference type="AlphaFoldDB" id="E3QZ02"/>
<dbReference type="EMBL" id="GG697408">
    <property type="protein sequence ID" value="EFQ36090.1"/>
    <property type="molecule type" value="Genomic_DNA"/>
</dbReference>
<name>E3QZ02_COLGM</name>
<dbReference type="GeneID" id="24416599"/>
<accession>E3QZ02</accession>
<protein>
    <submittedName>
        <fullName evidence="2">Uncharacterized protein</fullName>
    </submittedName>
</protein>
<evidence type="ECO:0000256" key="1">
    <source>
        <dbReference type="SAM" id="Phobius"/>
    </source>
</evidence>
<gene>
    <name evidence="2" type="ORF">GLRG_11234</name>
</gene>
<feature type="transmembrane region" description="Helical" evidence="1">
    <location>
        <begin position="59"/>
        <end position="78"/>
    </location>
</feature>
<sequence length="107" mass="12014">MSISDSHLQHQGSYPPRNVIVSVPLADYLTTGGEAYHRSYLAALIAIASSSGGPDWRNLLLALLYTIVLTVIFSRRGLAMWSQTALYRFFNAWWFGWIAKPAQRRGV</sequence>